<comment type="caution">
    <text evidence="2">The sequence shown here is derived from an EMBL/GenBank/DDBJ whole genome shotgun (WGS) entry which is preliminary data.</text>
</comment>
<gene>
    <name evidence="2" type="ORF">CEXT_416341</name>
</gene>
<name>A0AAV4XJ40_CAEEX</name>
<evidence type="ECO:0000313" key="2">
    <source>
        <dbReference type="EMBL" id="GIY94064.1"/>
    </source>
</evidence>
<dbReference type="EMBL" id="BPLR01017739">
    <property type="protein sequence ID" value="GIY94064.1"/>
    <property type="molecule type" value="Genomic_DNA"/>
</dbReference>
<proteinExistence type="predicted"/>
<dbReference type="AlphaFoldDB" id="A0AAV4XJ40"/>
<evidence type="ECO:0000313" key="3">
    <source>
        <dbReference type="Proteomes" id="UP001054945"/>
    </source>
</evidence>
<protein>
    <submittedName>
        <fullName evidence="2">Uncharacterized protein</fullName>
    </submittedName>
</protein>
<keyword evidence="3" id="KW-1185">Reference proteome</keyword>
<organism evidence="2 3">
    <name type="scientific">Caerostris extrusa</name>
    <name type="common">Bark spider</name>
    <name type="synonym">Caerostris bankana</name>
    <dbReference type="NCBI Taxonomy" id="172846"/>
    <lineage>
        <taxon>Eukaryota</taxon>
        <taxon>Metazoa</taxon>
        <taxon>Ecdysozoa</taxon>
        <taxon>Arthropoda</taxon>
        <taxon>Chelicerata</taxon>
        <taxon>Arachnida</taxon>
        <taxon>Araneae</taxon>
        <taxon>Araneomorphae</taxon>
        <taxon>Entelegynae</taxon>
        <taxon>Araneoidea</taxon>
        <taxon>Araneidae</taxon>
        <taxon>Caerostris</taxon>
    </lineage>
</organism>
<dbReference type="Proteomes" id="UP001054945">
    <property type="component" value="Unassembled WGS sequence"/>
</dbReference>
<feature type="region of interest" description="Disordered" evidence="1">
    <location>
        <begin position="69"/>
        <end position="88"/>
    </location>
</feature>
<evidence type="ECO:0000256" key="1">
    <source>
        <dbReference type="SAM" id="MobiDB-lite"/>
    </source>
</evidence>
<sequence>MLLSRAIFSSLKIEKGTQTKTEFTLPHSITHLTATLTVTLTHPRFEPLERATRRYNSFYQNKKKKSLLPSSSLSGVTKPQEKPYSRTEKWKKKVLKQRNRMGLVNTVNCFRIEGPRYKNRQAKVNKNSILSLWIDTINLSWENSSGELMEFSLVWDSRRIQKAELYAGGRQHKYRARVRNKPIATNGPAEFRNTINTPLGSYLTTTPLLEVSVICSSNYI</sequence>
<accession>A0AAV4XJ40</accession>
<feature type="compositionally biased region" description="Basic and acidic residues" evidence="1">
    <location>
        <begin position="79"/>
        <end position="88"/>
    </location>
</feature>
<reference evidence="2 3" key="1">
    <citation type="submission" date="2021-06" db="EMBL/GenBank/DDBJ databases">
        <title>Caerostris extrusa draft genome.</title>
        <authorList>
            <person name="Kono N."/>
            <person name="Arakawa K."/>
        </authorList>
    </citation>
    <scope>NUCLEOTIDE SEQUENCE [LARGE SCALE GENOMIC DNA]</scope>
</reference>